<reference evidence="5 6" key="1">
    <citation type="submission" date="2015-08" db="EMBL/GenBank/DDBJ databases">
        <authorList>
            <person name="Babu N.S."/>
            <person name="Beckwith C.J."/>
            <person name="Beseler K.G."/>
            <person name="Brison A."/>
            <person name="Carone J.V."/>
            <person name="Caskin T.P."/>
            <person name="Diamond M."/>
            <person name="Durham M.E."/>
            <person name="Foxe J.M."/>
            <person name="Go M."/>
            <person name="Henderson B.A."/>
            <person name="Jones I.B."/>
            <person name="McGettigan J.A."/>
            <person name="Micheletti S.J."/>
            <person name="Nasrallah M.E."/>
            <person name="Ortiz D."/>
            <person name="Piller C.R."/>
            <person name="Privatt S.R."/>
            <person name="Schneider S.L."/>
            <person name="Sharp S."/>
            <person name="Smith T.C."/>
            <person name="Stanton J.D."/>
            <person name="Ullery H.E."/>
            <person name="Wilson R.J."/>
            <person name="Serrano M.G."/>
            <person name="Buck G."/>
            <person name="Lee V."/>
            <person name="Wang Y."/>
            <person name="Carvalho R."/>
            <person name="Voegtly L."/>
            <person name="Shi R."/>
            <person name="Duckworth R."/>
            <person name="Johnson A."/>
            <person name="Loviza R."/>
            <person name="Walstead R."/>
            <person name="Shah Z."/>
            <person name="Kiflezghi M."/>
            <person name="Wade K."/>
            <person name="Ball S.L."/>
            <person name="Bradley K.W."/>
            <person name="Asai D.J."/>
            <person name="Bowman C.A."/>
            <person name="Russell D.A."/>
            <person name="Pope W.H."/>
            <person name="Jacobs-Sera D."/>
            <person name="Hendrix R.W."/>
            <person name="Hatfull G.F."/>
        </authorList>
    </citation>
    <scope>NUCLEOTIDE SEQUENCE [LARGE SCALE GENOMIC DNA]</scope>
    <source>
        <strain evidence="5 6">DSM 27710</strain>
    </source>
</reference>
<feature type="domain" description="ABC transporter" evidence="4">
    <location>
        <begin position="23"/>
        <end position="260"/>
    </location>
</feature>
<keyword evidence="2" id="KW-0547">Nucleotide-binding</keyword>
<accession>A0A0K1PBL3</accession>
<dbReference type="InterPro" id="IPR017871">
    <property type="entry name" value="ABC_transporter-like_CS"/>
</dbReference>
<dbReference type="KEGG" id="vin:AKJ08_0901"/>
<protein>
    <submittedName>
        <fullName evidence="5">Methionine ABC transporter ATP-binding protein</fullName>
    </submittedName>
</protein>
<evidence type="ECO:0000313" key="5">
    <source>
        <dbReference type="EMBL" id="AKU90514.1"/>
    </source>
</evidence>
<evidence type="ECO:0000259" key="4">
    <source>
        <dbReference type="PROSITE" id="PS50893"/>
    </source>
</evidence>
<evidence type="ECO:0000256" key="2">
    <source>
        <dbReference type="ARBA" id="ARBA00022741"/>
    </source>
</evidence>
<dbReference type="InterPro" id="IPR003593">
    <property type="entry name" value="AAA+_ATPase"/>
</dbReference>
<dbReference type="Pfam" id="PF00005">
    <property type="entry name" value="ABC_tran"/>
    <property type="match status" value="1"/>
</dbReference>
<keyword evidence="1" id="KW-0813">Transport</keyword>
<dbReference type="InterPro" id="IPR027417">
    <property type="entry name" value="P-loop_NTPase"/>
</dbReference>
<dbReference type="PANTHER" id="PTHR43023:SF6">
    <property type="entry name" value="INTERMEMBRANE PHOSPHOLIPID TRANSPORT SYSTEM ATP-BINDING PROTEIN MLAF"/>
    <property type="match status" value="1"/>
</dbReference>
<dbReference type="RefSeq" id="WP_050724957.1">
    <property type="nucleotide sequence ID" value="NZ_CP012332.1"/>
</dbReference>
<dbReference type="PROSITE" id="PS00211">
    <property type="entry name" value="ABC_TRANSPORTER_1"/>
    <property type="match status" value="1"/>
</dbReference>
<dbReference type="EMBL" id="CP012332">
    <property type="protein sequence ID" value="AKU90514.1"/>
    <property type="molecule type" value="Genomic_DNA"/>
</dbReference>
<dbReference type="PANTHER" id="PTHR43023">
    <property type="entry name" value="PROTEIN TRIGALACTOSYLDIACYLGLYCEROL 3, CHLOROPLASTIC"/>
    <property type="match status" value="1"/>
</dbReference>
<dbReference type="SUPFAM" id="SSF52540">
    <property type="entry name" value="P-loop containing nucleoside triphosphate hydrolases"/>
    <property type="match status" value="1"/>
</dbReference>
<evidence type="ECO:0000313" key="6">
    <source>
        <dbReference type="Proteomes" id="UP000055590"/>
    </source>
</evidence>
<sequence length="267" mass="29077">MSQPSLQPLSHGGLRTGAAEELIAFRGLYKAFGPKRIYEGLDLDVRRGETITVIGGSGTGKSVLLKCLIGLLSPDEGSIVFDGEELVGRDEDGFLPVRRQIAMLFQGAALFDSLDVGENVAYPIREHFPRIGAGELADRVAHKLELVGLPGVEKMRPSDLSGGMKKRVGLARAIAIDPAVVLYDEPTTGLDPINTRRINELIIELNEKLDVTSIVVTHDMQSAYMVSHRMAMLFDRRIIAKGTPEELRGSALPEVQTFIGAMDGKER</sequence>
<organism evidence="5 6">
    <name type="scientific">Vulgatibacter incomptus</name>
    <dbReference type="NCBI Taxonomy" id="1391653"/>
    <lineage>
        <taxon>Bacteria</taxon>
        <taxon>Pseudomonadati</taxon>
        <taxon>Myxococcota</taxon>
        <taxon>Myxococcia</taxon>
        <taxon>Myxococcales</taxon>
        <taxon>Cystobacterineae</taxon>
        <taxon>Vulgatibacteraceae</taxon>
        <taxon>Vulgatibacter</taxon>
    </lineage>
</organism>
<dbReference type="CDD" id="cd03261">
    <property type="entry name" value="ABC_Org_Solvent_Resistant"/>
    <property type="match status" value="1"/>
</dbReference>
<keyword evidence="3 5" id="KW-0067">ATP-binding</keyword>
<dbReference type="GO" id="GO:0016887">
    <property type="term" value="F:ATP hydrolysis activity"/>
    <property type="evidence" value="ECO:0007669"/>
    <property type="project" value="InterPro"/>
</dbReference>
<dbReference type="OrthoDB" id="9809450at2"/>
<name>A0A0K1PBL3_9BACT</name>
<dbReference type="STRING" id="1391653.AKJ08_0901"/>
<dbReference type="PATRIC" id="fig|1391653.3.peg.923"/>
<dbReference type="SMART" id="SM00382">
    <property type="entry name" value="AAA"/>
    <property type="match status" value="1"/>
</dbReference>
<dbReference type="GO" id="GO:0005524">
    <property type="term" value="F:ATP binding"/>
    <property type="evidence" value="ECO:0007669"/>
    <property type="project" value="UniProtKB-KW"/>
</dbReference>
<dbReference type="Gene3D" id="3.40.50.300">
    <property type="entry name" value="P-loop containing nucleotide triphosphate hydrolases"/>
    <property type="match status" value="1"/>
</dbReference>
<dbReference type="Proteomes" id="UP000055590">
    <property type="component" value="Chromosome"/>
</dbReference>
<evidence type="ECO:0000256" key="1">
    <source>
        <dbReference type="ARBA" id="ARBA00022448"/>
    </source>
</evidence>
<proteinExistence type="predicted"/>
<gene>
    <name evidence="5" type="ORF">AKJ08_0901</name>
</gene>
<evidence type="ECO:0000256" key="3">
    <source>
        <dbReference type="ARBA" id="ARBA00022840"/>
    </source>
</evidence>
<keyword evidence="6" id="KW-1185">Reference proteome</keyword>
<dbReference type="PROSITE" id="PS50893">
    <property type="entry name" value="ABC_TRANSPORTER_2"/>
    <property type="match status" value="1"/>
</dbReference>
<dbReference type="InterPro" id="IPR003439">
    <property type="entry name" value="ABC_transporter-like_ATP-bd"/>
</dbReference>
<dbReference type="AlphaFoldDB" id="A0A0K1PBL3"/>